<gene>
    <name evidence="3" type="ORF">TsocGM_07185</name>
</gene>
<keyword evidence="2" id="KW-0472">Membrane</keyword>
<feature type="transmembrane region" description="Helical" evidence="2">
    <location>
        <begin position="46"/>
        <end position="67"/>
    </location>
</feature>
<keyword evidence="2" id="KW-0812">Transmembrane</keyword>
<keyword evidence="4" id="KW-1185">Reference proteome</keyword>
<feature type="region of interest" description="Disordered" evidence="1">
    <location>
        <begin position="1"/>
        <end position="22"/>
    </location>
</feature>
<dbReference type="AlphaFoldDB" id="A0A432MMM2"/>
<protein>
    <submittedName>
        <fullName evidence="3">Uncharacterized protein</fullName>
    </submittedName>
</protein>
<proteinExistence type="predicted"/>
<evidence type="ECO:0000256" key="2">
    <source>
        <dbReference type="SAM" id="Phobius"/>
    </source>
</evidence>
<reference evidence="3 4" key="1">
    <citation type="submission" date="2018-12" db="EMBL/GenBank/DDBJ databases">
        <authorList>
            <person name="Toschakov S.V."/>
        </authorList>
    </citation>
    <scope>NUCLEOTIDE SEQUENCE [LARGE SCALE GENOMIC DNA]</scope>
    <source>
        <strain evidence="3 4">GM2012</strain>
    </source>
</reference>
<keyword evidence="2" id="KW-1133">Transmembrane helix</keyword>
<reference evidence="3 4" key="2">
    <citation type="submission" date="2019-01" db="EMBL/GenBank/DDBJ databases">
        <title>Tautonia sociabilis, a novel thermotolerant planctomycete of Isosphaeraceae family, isolated from a 4000 m deep subterranean habitat.</title>
        <authorList>
            <person name="Kovaleva O.L."/>
            <person name="Elcheninov A.G."/>
            <person name="Van Heerden E."/>
            <person name="Toshchakov S.V."/>
            <person name="Novikov A."/>
            <person name="Bonch-Osmolovskaya E.A."/>
            <person name="Kublanov I.V."/>
        </authorList>
    </citation>
    <scope>NUCLEOTIDE SEQUENCE [LARGE SCALE GENOMIC DNA]</scope>
    <source>
        <strain evidence="3 4">GM2012</strain>
    </source>
</reference>
<evidence type="ECO:0000313" key="3">
    <source>
        <dbReference type="EMBL" id="RUL88489.1"/>
    </source>
</evidence>
<dbReference type="EMBL" id="RYZH01000010">
    <property type="protein sequence ID" value="RUL88489.1"/>
    <property type="molecule type" value="Genomic_DNA"/>
</dbReference>
<evidence type="ECO:0000256" key="1">
    <source>
        <dbReference type="SAM" id="MobiDB-lite"/>
    </source>
</evidence>
<dbReference type="Proteomes" id="UP000280296">
    <property type="component" value="Unassembled WGS sequence"/>
</dbReference>
<dbReference type="OrthoDB" id="9995476at2"/>
<comment type="caution">
    <text evidence="3">The sequence shown here is derived from an EMBL/GenBank/DDBJ whole genome shotgun (WGS) entry which is preliminary data.</text>
</comment>
<sequence>MPTRDDLFDEDEQSPPAGTILSRPAKPFAQYLQETPAKPLSQGVRFALWAAGGLTALLFLASVLKVAG</sequence>
<evidence type="ECO:0000313" key="4">
    <source>
        <dbReference type="Proteomes" id="UP000280296"/>
    </source>
</evidence>
<dbReference type="RefSeq" id="WP_126724623.1">
    <property type="nucleotide sequence ID" value="NZ_RYZH01000010.1"/>
</dbReference>
<organism evidence="3 4">
    <name type="scientific">Tautonia sociabilis</name>
    <dbReference type="NCBI Taxonomy" id="2080755"/>
    <lineage>
        <taxon>Bacteria</taxon>
        <taxon>Pseudomonadati</taxon>
        <taxon>Planctomycetota</taxon>
        <taxon>Planctomycetia</taxon>
        <taxon>Isosphaerales</taxon>
        <taxon>Isosphaeraceae</taxon>
        <taxon>Tautonia</taxon>
    </lineage>
</organism>
<accession>A0A432MMM2</accession>
<name>A0A432MMM2_9BACT</name>